<evidence type="ECO:0000313" key="1">
    <source>
        <dbReference type="EMBL" id="KAK0427268.1"/>
    </source>
</evidence>
<name>A0AA39IMX1_9BILA</name>
<proteinExistence type="predicted"/>
<dbReference type="AlphaFoldDB" id="A0AA39IMX1"/>
<protein>
    <recommendedName>
        <fullName evidence="3">F-box domain-containing protein</fullName>
    </recommendedName>
</protein>
<organism evidence="1 2">
    <name type="scientific">Steinernema hermaphroditum</name>
    <dbReference type="NCBI Taxonomy" id="289476"/>
    <lineage>
        <taxon>Eukaryota</taxon>
        <taxon>Metazoa</taxon>
        <taxon>Ecdysozoa</taxon>
        <taxon>Nematoda</taxon>
        <taxon>Chromadorea</taxon>
        <taxon>Rhabditida</taxon>
        <taxon>Tylenchina</taxon>
        <taxon>Panagrolaimomorpha</taxon>
        <taxon>Strongyloidoidea</taxon>
        <taxon>Steinernematidae</taxon>
        <taxon>Steinernema</taxon>
    </lineage>
</organism>
<dbReference type="Proteomes" id="UP001175271">
    <property type="component" value="Unassembled WGS sequence"/>
</dbReference>
<sequence>MDLLPYDLVEHLVQFLPRKDLETITIVACERPELSNWQLMAEQHLDERYLLDIRIFVQDQNKPEGTAKHVKLEEGEEIDDKNEEIQVYVEKHRFTGELVGPWDFKKLQVIDLGMEVIQVIQKTFAKLDIHTSTNGTNLRVEDSTRDYINHEAFLEDLRFSYRVIRNERFSQGIVTLFKERRSTPLTVEIPPDSLSYRNIQEILEHWKNSDGYVAGHKELHMQMSSDKWSTLQFKWKGKHDYLPHPLKRSSLLLSINCLKIVKFESWHLPVNFDWIDSVINDWKTRAGMYLYGSSRKIKLVMEREDWDKLEQKYWSSRMTEDRFQQRRHLAVIAHPSNLSSIELRKYRIGYMVMAEKKVKNLRLGALESFISEWMKRSGDFVVGQLRKVTVGLSFTVWERISNDRQAFYVHPHANSRLKIQASRDCDLYTMSVVSIDPETVKDWNLELLFGAE</sequence>
<dbReference type="EMBL" id="JAUCMV010000001">
    <property type="protein sequence ID" value="KAK0427268.1"/>
    <property type="molecule type" value="Genomic_DNA"/>
</dbReference>
<keyword evidence="2" id="KW-1185">Reference proteome</keyword>
<gene>
    <name evidence="1" type="ORF">QR680_010145</name>
</gene>
<evidence type="ECO:0000313" key="2">
    <source>
        <dbReference type="Proteomes" id="UP001175271"/>
    </source>
</evidence>
<accession>A0AA39IMX1</accession>
<reference evidence="1" key="1">
    <citation type="submission" date="2023-06" db="EMBL/GenBank/DDBJ databases">
        <title>Genomic analysis of the entomopathogenic nematode Steinernema hermaphroditum.</title>
        <authorList>
            <person name="Schwarz E.M."/>
            <person name="Heppert J.K."/>
            <person name="Baniya A."/>
            <person name="Schwartz H.T."/>
            <person name="Tan C.-H."/>
            <person name="Antoshechkin I."/>
            <person name="Sternberg P.W."/>
            <person name="Goodrich-Blair H."/>
            <person name="Dillman A.R."/>
        </authorList>
    </citation>
    <scope>NUCLEOTIDE SEQUENCE</scope>
    <source>
        <strain evidence="1">PS9179</strain>
        <tissue evidence="1">Whole animal</tissue>
    </source>
</reference>
<comment type="caution">
    <text evidence="1">The sequence shown here is derived from an EMBL/GenBank/DDBJ whole genome shotgun (WGS) entry which is preliminary data.</text>
</comment>
<evidence type="ECO:0008006" key="3">
    <source>
        <dbReference type="Google" id="ProtNLM"/>
    </source>
</evidence>